<dbReference type="GO" id="GO:0001228">
    <property type="term" value="F:DNA-binding transcription activator activity, RNA polymerase II-specific"/>
    <property type="evidence" value="ECO:0007669"/>
    <property type="project" value="TreeGrafter"/>
</dbReference>
<dbReference type="PROSITE" id="PS51968">
    <property type="entry name" value="GRH_CP2_DB"/>
    <property type="match status" value="1"/>
</dbReference>
<keyword evidence="5" id="KW-0539">Nucleus</keyword>
<dbReference type="Pfam" id="PF25416">
    <property type="entry name" value="GRHL1_C"/>
    <property type="match status" value="1"/>
</dbReference>
<feature type="compositionally biased region" description="Low complexity" evidence="6">
    <location>
        <begin position="230"/>
        <end position="254"/>
    </location>
</feature>
<evidence type="ECO:0000256" key="2">
    <source>
        <dbReference type="ARBA" id="ARBA00023015"/>
    </source>
</evidence>
<evidence type="ECO:0000256" key="1">
    <source>
        <dbReference type="ARBA" id="ARBA00004123"/>
    </source>
</evidence>
<dbReference type="Proteomes" id="UP001209540">
    <property type="component" value="Unassembled WGS sequence"/>
</dbReference>
<dbReference type="PANTHER" id="PTHR11037">
    <property type="entry name" value="TRANSCRIPTION FACTOR CP2"/>
    <property type="match status" value="1"/>
</dbReference>
<dbReference type="EMBL" id="JAIXMP010000016">
    <property type="protein sequence ID" value="KAI9260599.1"/>
    <property type="molecule type" value="Genomic_DNA"/>
</dbReference>
<comment type="caution">
    <text evidence="8">The sequence shown here is derived from an EMBL/GenBank/DDBJ whole genome shotgun (WGS) entry which is preliminary data.</text>
</comment>
<keyword evidence="3" id="KW-0238">DNA-binding</keyword>
<keyword evidence="4" id="KW-0804">Transcription</keyword>
<reference evidence="8" key="2">
    <citation type="submission" date="2023-02" db="EMBL/GenBank/DDBJ databases">
        <authorList>
            <consortium name="DOE Joint Genome Institute"/>
            <person name="Mondo S.J."/>
            <person name="Chang Y."/>
            <person name="Wang Y."/>
            <person name="Ahrendt S."/>
            <person name="Andreopoulos W."/>
            <person name="Barry K."/>
            <person name="Beard J."/>
            <person name="Benny G.L."/>
            <person name="Blankenship S."/>
            <person name="Bonito G."/>
            <person name="Cuomo C."/>
            <person name="Desiro A."/>
            <person name="Gervers K.A."/>
            <person name="Hundley H."/>
            <person name="Kuo A."/>
            <person name="LaButti K."/>
            <person name="Lang B.F."/>
            <person name="Lipzen A."/>
            <person name="O'Donnell K."/>
            <person name="Pangilinan J."/>
            <person name="Reynolds N."/>
            <person name="Sandor L."/>
            <person name="Smith M.W."/>
            <person name="Tsang A."/>
            <person name="Grigoriev I.V."/>
            <person name="Stajich J.E."/>
            <person name="Spatafora J.W."/>
        </authorList>
    </citation>
    <scope>NUCLEOTIDE SEQUENCE</scope>
    <source>
        <strain evidence="8">RSA 2281</strain>
    </source>
</reference>
<sequence>GQYYCISLSDNDAYGGIHTSTLAIMFHDDSHRRLALNYWRFWLGQQREPENARALEVNSGRCSGIQNIQSDYFDRVTFDWHGKRGAKIYVRFNCLSTDFSRIKGVKGIPLRLHMETQGIPSPHEQQQSLMEATYCRIKLFRDKGAERKNKDDQRHIEKQLEKLQGMCNPGEAHPLLNALRREIKYTAFSDIAEELSPPVMSSVALEQNYSNTTTAERFKSSTCKPSFVFSPTTTPTSSSSSSPSSALSTPPSSTNVSPAVDGVDPNYVPTRRRRHAVLSLFVRCPNDEYYRAIYLDELTVQNLIDKFSTKLNVPVPIKSVIRHVPRHDMVESSNNDHNIIAVRVDDAMIRDIPEQQDMEIEIKFTDDGVATLILCY</sequence>
<dbReference type="PANTHER" id="PTHR11037:SF20">
    <property type="entry name" value="PROTEIN GRAINYHEAD"/>
    <property type="match status" value="1"/>
</dbReference>
<evidence type="ECO:0000313" key="8">
    <source>
        <dbReference type="EMBL" id="KAI9260599.1"/>
    </source>
</evidence>
<protein>
    <submittedName>
        <fullName evidence="8">CP2 transcription factor-domain-containing protein</fullName>
    </submittedName>
</protein>
<comment type="subcellular location">
    <subcellularLocation>
        <location evidence="1">Nucleus</location>
    </subcellularLocation>
</comment>
<evidence type="ECO:0000256" key="6">
    <source>
        <dbReference type="SAM" id="MobiDB-lite"/>
    </source>
</evidence>
<keyword evidence="2" id="KW-0805">Transcription regulation</keyword>
<dbReference type="InterPro" id="IPR057520">
    <property type="entry name" value="GRHL1/CP2_C"/>
</dbReference>
<keyword evidence="9" id="KW-1185">Reference proteome</keyword>
<evidence type="ECO:0000256" key="3">
    <source>
        <dbReference type="ARBA" id="ARBA00023125"/>
    </source>
</evidence>
<name>A0AAD5PDD3_9FUNG</name>
<dbReference type="Pfam" id="PF04516">
    <property type="entry name" value="CP2"/>
    <property type="match status" value="1"/>
</dbReference>
<dbReference type="GO" id="GO:0005634">
    <property type="term" value="C:nucleus"/>
    <property type="evidence" value="ECO:0007669"/>
    <property type="project" value="UniProtKB-SubCell"/>
</dbReference>
<feature type="non-terminal residue" evidence="8">
    <location>
        <position position="376"/>
    </location>
</feature>
<dbReference type="InterPro" id="IPR007604">
    <property type="entry name" value="CP2"/>
</dbReference>
<feature type="region of interest" description="Disordered" evidence="6">
    <location>
        <begin position="230"/>
        <end position="267"/>
    </location>
</feature>
<evidence type="ECO:0000259" key="7">
    <source>
        <dbReference type="PROSITE" id="PS51968"/>
    </source>
</evidence>
<reference evidence="8" key="1">
    <citation type="journal article" date="2022" name="IScience">
        <title>Evolution of zygomycete secretomes and the origins of terrestrial fungal ecologies.</title>
        <authorList>
            <person name="Chang Y."/>
            <person name="Wang Y."/>
            <person name="Mondo S."/>
            <person name="Ahrendt S."/>
            <person name="Andreopoulos W."/>
            <person name="Barry K."/>
            <person name="Beard J."/>
            <person name="Benny G.L."/>
            <person name="Blankenship S."/>
            <person name="Bonito G."/>
            <person name="Cuomo C."/>
            <person name="Desiro A."/>
            <person name="Gervers K.A."/>
            <person name="Hundley H."/>
            <person name="Kuo A."/>
            <person name="LaButti K."/>
            <person name="Lang B.F."/>
            <person name="Lipzen A."/>
            <person name="O'Donnell K."/>
            <person name="Pangilinan J."/>
            <person name="Reynolds N."/>
            <person name="Sandor L."/>
            <person name="Smith M.E."/>
            <person name="Tsang A."/>
            <person name="Grigoriev I.V."/>
            <person name="Stajich J.E."/>
            <person name="Spatafora J.W."/>
        </authorList>
    </citation>
    <scope>NUCLEOTIDE SEQUENCE</scope>
    <source>
        <strain evidence="8">RSA 2281</strain>
    </source>
</reference>
<accession>A0AAD5PDD3</accession>
<dbReference type="InterPro" id="IPR040167">
    <property type="entry name" value="TF_CP2-like"/>
</dbReference>
<evidence type="ECO:0000256" key="4">
    <source>
        <dbReference type="ARBA" id="ARBA00023163"/>
    </source>
</evidence>
<feature type="domain" description="Grh/CP2 DB" evidence="7">
    <location>
        <begin position="1"/>
        <end position="202"/>
    </location>
</feature>
<evidence type="ECO:0000313" key="9">
    <source>
        <dbReference type="Proteomes" id="UP001209540"/>
    </source>
</evidence>
<proteinExistence type="predicted"/>
<evidence type="ECO:0000256" key="5">
    <source>
        <dbReference type="ARBA" id="ARBA00023242"/>
    </source>
</evidence>
<dbReference type="GO" id="GO:0000978">
    <property type="term" value="F:RNA polymerase II cis-regulatory region sequence-specific DNA binding"/>
    <property type="evidence" value="ECO:0007669"/>
    <property type="project" value="TreeGrafter"/>
</dbReference>
<gene>
    <name evidence="8" type="ORF">BDA99DRAFT_439497</name>
</gene>
<organism evidence="8 9">
    <name type="scientific">Phascolomyces articulosus</name>
    <dbReference type="NCBI Taxonomy" id="60185"/>
    <lineage>
        <taxon>Eukaryota</taxon>
        <taxon>Fungi</taxon>
        <taxon>Fungi incertae sedis</taxon>
        <taxon>Mucoromycota</taxon>
        <taxon>Mucoromycotina</taxon>
        <taxon>Mucoromycetes</taxon>
        <taxon>Mucorales</taxon>
        <taxon>Lichtheimiaceae</taxon>
        <taxon>Phascolomyces</taxon>
    </lineage>
</organism>
<dbReference type="AlphaFoldDB" id="A0AAD5PDD3"/>